<dbReference type="GO" id="GO:0003723">
    <property type="term" value="F:RNA binding"/>
    <property type="evidence" value="ECO:0007669"/>
    <property type="project" value="InterPro"/>
</dbReference>
<dbReference type="InterPro" id="IPR010069">
    <property type="entry name" value="CdiA_FHA1_rpt"/>
</dbReference>
<dbReference type="InterPro" id="IPR024973">
    <property type="entry name" value="ESPR"/>
</dbReference>
<evidence type="ECO:0000256" key="3">
    <source>
        <dbReference type="ARBA" id="ARBA00022722"/>
    </source>
</evidence>
<dbReference type="Pfam" id="PF04829">
    <property type="entry name" value="PT-VENN"/>
    <property type="match status" value="1"/>
</dbReference>
<dbReference type="SUPFAM" id="SSF51126">
    <property type="entry name" value="Pectin lyase-like"/>
    <property type="match status" value="1"/>
</dbReference>
<evidence type="ECO:0000259" key="9">
    <source>
        <dbReference type="SMART" id="SM00912"/>
    </source>
</evidence>
<dbReference type="InterPro" id="IPR011050">
    <property type="entry name" value="Pectin_lyase_fold/virulence"/>
</dbReference>
<comment type="similarity">
    <text evidence="7">In the N-terminal section; belongs to the CdiA toxin family.</text>
</comment>
<dbReference type="InterPro" id="IPR008619">
    <property type="entry name" value="Filamentous_hemagglutn_rpt"/>
</dbReference>
<dbReference type="GO" id="GO:0016787">
    <property type="term" value="F:hydrolase activity"/>
    <property type="evidence" value="ECO:0007669"/>
    <property type="project" value="UniProtKB-KW"/>
</dbReference>
<proteinExistence type="inferred from homology"/>
<evidence type="ECO:0000313" key="10">
    <source>
        <dbReference type="EMBL" id="QHB31045.1"/>
    </source>
</evidence>
<dbReference type="Gene3D" id="3.10.450.30">
    <property type="entry name" value="Microbial ribonucleases"/>
    <property type="match status" value="1"/>
</dbReference>
<sequence length="3068" mass="313684">MNKNLYRIVFNKARGMLMVVADIAASGRAASSPSSGLGHTQSRRISALSSLSFSLLLALGCVSLSAQADIVADGSAPGNQQPAIINSANGTPQVNIQTPSSDGVSRNVYSQLDVDNRGVILNNSHGVSQTQLGGFVNGNPSLAHGEASIILNEVNSRDPSKLNGYIEVAGRKAQVVIANPSGITCDGCGFINANRATLTTGQAQLNNGQLTGYDVDRGEIVIQGKGLDSSNQDHTDLIARSVKVNAGIWANDLKVTAGRNQIDAAHQNINAKAADGSAHPTVAVDVANLGGMYAGKIRLIGTESGVGVRNAGEIGASAGDITITADGMLMNSGQINSARQLAVKTSANIDNSGVLYASGDTQLTTAGKLSNSGTVAAAGDTTLRAAEVNSNRNSLLGAGVKSDNSSVTRGTLSIEANGQLIAQGKNVSGTAQNLNAHSIDLSDSQTQSSDITLTSQGGPIDLSGARLSASQNLSASTASQLRTDNANLVAGQVTLDAQTLSNVGGVIAQTGTTDFNLNLPGNIDNRDGKFLSGGKLSLQAETLNSNGNSLLGAGVQSDGKLANSGELNVATRQALIAQGQNVAAGAMTLSGSRVDLTGSQTQAGNITVTARDGDISTQDATVLTPGTLAITAAANSKQTLNNSGGKLHADNIQLNLARLDSSIGEIAAATDMWIRLQSDFTHQAGARLTAGRDLLFNTSGALTNQYKLEAGRDMQLTALSISNTNADNNSALLAGRDLSLNTDSLFNSGTLYAAGVGQFTINGNAENRGEIYTEQQLTLASAGNLANSGVIQTRGDMQLSTEGYLNNSGTLYSAGDQMALSVTGDLTNKGSLYAAKGNLHLLTKGNLDNSGSLYGAGNSELTVHGNAANSGSVYTQGVLQWQSDGSVANNGSIAALGDLQLKASGLLSSNPSMIAAGLTADGSRANSSDLTITTEHTLIAQGQNIATGTLALSGSQLDLAGSQTQANAITLAAKSGDITLTEAVVKAATQLSAGTTTLLRADKASLIADQITLAAQSLSNFGGVIAQTGITDFNLNLAGYLDNRAGTLLSKGNVAVQAQRLDSNSTSLLGAGIQSDGRLTDTGNLAVTTHQDLIAQGQTLAAGAMTLTGSRVSLADSHTQAREMNIIANSGDISTQRANIISLGSLTITAGANAAQKLNNQGGALAANNISLNLGQFDGSAGKVSASQDLTIGLLSDFNNLAGSTLQAGRDLTFTTQGALTNSGQLLAGRKLSTDSTTLFNSGSIIGAEATLKARQSITNSGPKALIGATDENGTLTLLAPVIENSDTVTHTDSAPTTTLLGMGKVILAGGQDNSGNYQTAAQILNISGLIESGKDLLIYASKLTNRRHILTANSNFVVANTVNGTAYWTAENPDIPGGRYAEPPHGGSMNSDYTGTDYTSTYAYNGIDQISPEAQLLAGGNLTPQVGTLENFWSKVSAQGEIDLSGVTLNQDGWGNAQRLIERTTSSGEWRYRTYKGNLWGTGWGPEVKEHTTNQYASSLTAKTISGSGTTINNGANSGAISPPNNRDNIGKDIAVEFNGISLTLPSGGLYQLSTDKGHYAPDPEGKLSFDSINTPSANVDRTGLAAPVRALSGGYLVETNPAFANLNNWKGSDYVLQQLNNDPNVLFKRLGDNAYEQRLVRDQVLALTGQAVASDYRSAQEQFEQVFAAGLEYSKTFNIALGTHLSAEQMAALTTNIVLMESREVAGETVLVPVVYLAGVKPGDLHANGALIAANNIELTDVQGLSNQGAIKATHDLRISMAKDITLTSNGGLLQAGNNLQLSTLNSDIDLTGAQLNATNLQLDSGRDLILRTGTEQLSSSNGSVLRNQTLLGPLASLNVSNNAVINTERDFILQGASVNVGKDLQVNTGGNWILNTVERSDQISANYGYGSSTSEHIRHLGSEVNIGGALTAKVDNLTAVGANINADTIDVQAQNINLSAATDSLHVTGESSSKRHTSSVDLYDETLHGSQLNAKNDINLNAAKDITLSASAVQTDGSLKLAAGGDVTVSTQTEQHDEQRNHTGTKKGLASTTTTRTEDSISQALAVGSMLSAGSINVSGKNIAVIGSNVVADNDINLRAKENITIGTAQQSESESHLFEQKKSGLMSTGGIGVTVGSNSTKTTDTGQSISNVGSTVGSVLGNVNMTAGEDLTVKGSEVLAGKDINLTGKNVAIVAAENQSTQTHIVEQKSSGLTLALSGAVGSALNTAVTAAKDASEESNGRLAALKGVKAALGGVQAVQAGQLVQAQGGDSASMFGVSISLGAQKSSSQQQQEQTSVTGSTLTAGNNLTINATGDGNPTNSGDIVVQGSQLKAGGDTTLDAARDVLLLGAASTQKTDGSNRSSGGSVGVSLGFGSSGGGLSIFANANKGQGNEHGDGTFWTETQIDTGGTLSLSSGRDTALTGAQANGETVKVDVGRDLLLQSQQDSDNYDSKQTSVSGGISVAVIGAGGSANLSMSRDKLHSNYDSVQEQSGIFAGKGGFDITVGEHTQLDGAVIASTADKSKNSLDTGTLGFSNIENKADFKAEHQGGSLSTGGPVGSDLLSNLGSVVLSGLGNNGHAEGTTQAAVSDGMITIRDTDKQQQNVDDLSRDTDNANGSIGPIFDKEKEQNRLKEAQLIGEIGGQAMDIARTQGDIIGLETALKANPKLKGDAEALRETKEYKAEMKKYGTGSALQQGIQAATAAVQGLAGGDMAKALAGASAPYLAEVIHNMTLDPTRKGGVNTEANLMAHAVLGAVVAQVNGNSALAGASGAVMGEYIAWQMYPGIAREDLNEEQRQTISALGTLAAGLAGGLTGGSTADAVAGAQAGKNALENNSLGLGAGDIGFWLGNTPDCDTTCKAGIAKGIAEGNLVVSAGVGAVAGGAMIVAATPEIAALAKAALKGCKAEPAICLNNVGLQIAETATPGGVGAAGVIGIGKTAVEATAARAVAANAAHNATSYAGLKIDLKTTQVANEVVDSLRNTGKLPSQYVVKQVAEDSGWTAGKALGNYVPGGQIGGDIFENTTHVLPSIQGRVWYEADVGLANTVSRAKQDGTRLLYSNDGLLYITTDHYKTVAPVGTWK</sequence>
<dbReference type="NCBIfam" id="TIGR01901">
    <property type="entry name" value="adhes_NPXG"/>
    <property type="match status" value="1"/>
</dbReference>
<dbReference type="GO" id="GO:0090729">
    <property type="term" value="F:toxin activity"/>
    <property type="evidence" value="ECO:0007669"/>
    <property type="project" value="UniProtKB-KW"/>
</dbReference>
<keyword evidence="2" id="KW-0800">Toxin</keyword>
<dbReference type="SUPFAM" id="SSF53933">
    <property type="entry name" value="Microbial ribonucleases"/>
    <property type="match status" value="1"/>
</dbReference>
<gene>
    <name evidence="10" type="ORF">F0T03_01730</name>
</gene>
<evidence type="ECO:0000256" key="8">
    <source>
        <dbReference type="SAM" id="MobiDB-lite"/>
    </source>
</evidence>
<keyword evidence="11" id="KW-1185">Reference proteome</keyword>
<feature type="region of interest" description="Disordered" evidence="8">
    <location>
        <begin position="2013"/>
        <end position="2038"/>
    </location>
</feature>
<evidence type="ECO:0000256" key="1">
    <source>
        <dbReference type="ARBA" id="ARBA00004219"/>
    </source>
</evidence>
<keyword evidence="5" id="KW-1266">Target cell cytoplasm</keyword>
<dbReference type="RefSeq" id="WP_159677128.1">
    <property type="nucleotide sequence ID" value="NZ_CP043727.1"/>
</dbReference>
<evidence type="ECO:0000256" key="5">
    <source>
        <dbReference type="ARBA" id="ARBA00022913"/>
    </source>
</evidence>
<comment type="subcellular location">
    <subcellularLocation>
        <location evidence="1">Target cell</location>
        <location evidence="1">Target cell cytoplasm</location>
    </subcellularLocation>
</comment>
<dbReference type="Pfam" id="PF05594">
    <property type="entry name" value="Fil_haemagg"/>
    <property type="match status" value="10"/>
</dbReference>
<reference evidence="11" key="1">
    <citation type="submission" date="2019-09" db="EMBL/GenBank/DDBJ databases">
        <title>Yersinia canariae sp. nov., isolated from a human yersiniosis case.</title>
        <authorList>
            <person name="Nguyen S.V."/>
            <person name="Greig D."/>
            <person name="Hurley D."/>
            <person name="Cao Y."/>
            <person name="McCabe E."/>
            <person name="Mitchell M."/>
            <person name="Jenkins C."/>
            <person name="Fanning S."/>
        </authorList>
    </citation>
    <scope>NUCLEOTIDE SEQUENCE [LARGE SCALE GENOMIC DNA]</scope>
    <source>
        <strain evidence="11">NCTC 14382</strain>
    </source>
</reference>
<dbReference type="InterPro" id="IPR006914">
    <property type="entry name" value="VENN_dom"/>
</dbReference>
<dbReference type="NCBIfam" id="TIGR01731">
    <property type="entry name" value="fil_hemag_20aa"/>
    <property type="match status" value="14"/>
</dbReference>
<dbReference type="InterPro" id="IPR012334">
    <property type="entry name" value="Pectin_lyas_fold"/>
</dbReference>
<feature type="region of interest" description="Disordered" evidence="8">
    <location>
        <begin position="2585"/>
        <end position="2607"/>
    </location>
</feature>
<dbReference type="InterPro" id="IPR008638">
    <property type="entry name" value="FhaB/CdiA-like_TPS"/>
</dbReference>
<keyword evidence="4" id="KW-0378">Hydrolase</keyword>
<evidence type="ECO:0000256" key="2">
    <source>
        <dbReference type="ARBA" id="ARBA00022656"/>
    </source>
</evidence>
<feature type="compositionally biased region" description="Low complexity" evidence="8">
    <location>
        <begin position="2270"/>
        <end position="2286"/>
    </location>
</feature>
<dbReference type="Pfam" id="PF13332">
    <property type="entry name" value="Fil_haemagg_2"/>
    <property type="match status" value="4"/>
</dbReference>
<evidence type="ECO:0000256" key="4">
    <source>
        <dbReference type="ARBA" id="ARBA00022801"/>
    </source>
</evidence>
<organism evidence="10 11">
    <name type="scientific">Yersinia canariae</name>
    <dbReference type="NCBI Taxonomy" id="2607663"/>
    <lineage>
        <taxon>Bacteria</taxon>
        <taxon>Pseudomonadati</taxon>
        <taxon>Pseudomonadota</taxon>
        <taxon>Gammaproteobacteria</taxon>
        <taxon>Enterobacterales</taxon>
        <taxon>Yersiniaceae</taxon>
        <taxon>Yersinia</taxon>
    </lineage>
</organism>
<dbReference type="GO" id="GO:0004540">
    <property type="term" value="F:RNA nuclease activity"/>
    <property type="evidence" value="ECO:0007669"/>
    <property type="project" value="InterPro"/>
</dbReference>
<evidence type="ECO:0000313" key="11">
    <source>
        <dbReference type="Proteomes" id="UP000464402"/>
    </source>
</evidence>
<accession>A0A857EW30</accession>
<evidence type="ECO:0000256" key="6">
    <source>
        <dbReference type="ARBA" id="ARBA00023026"/>
    </source>
</evidence>
<dbReference type="Pfam" id="PF05860">
    <property type="entry name" value="TPS"/>
    <property type="match status" value="1"/>
</dbReference>
<name>A0A857EW30_9GAMM</name>
<dbReference type="SMART" id="SM00912">
    <property type="entry name" value="Haemagg_act"/>
    <property type="match status" value="1"/>
</dbReference>
<dbReference type="EMBL" id="CP043727">
    <property type="protein sequence ID" value="QHB31045.1"/>
    <property type="molecule type" value="Genomic_DNA"/>
</dbReference>
<dbReference type="KEGG" id="yca:F0T03_01730"/>
<feature type="domain" description="Filamentous haemagglutinin FhaB/tRNA nuclease CdiA-like TPS" evidence="9">
    <location>
        <begin position="88"/>
        <end position="208"/>
    </location>
</feature>
<dbReference type="InterPro" id="IPR025157">
    <property type="entry name" value="Hemagglutinin_rpt"/>
</dbReference>
<dbReference type="Gene3D" id="2.160.20.10">
    <property type="entry name" value="Single-stranded right-handed beta-helix, Pectin lyase-like"/>
    <property type="match status" value="1"/>
</dbReference>
<evidence type="ECO:0000256" key="7">
    <source>
        <dbReference type="ARBA" id="ARBA00024043"/>
    </source>
</evidence>
<dbReference type="InterPro" id="IPR016191">
    <property type="entry name" value="Ribonuclease/ribotoxin"/>
</dbReference>
<protein>
    <submittedName>
        <fullName evidence="10">Filamentous hemagglutinin N-terminal domain-containing protein</fullName>
    </submittedName>
</protein>
<dbReference type="Proteomes" id="UP000464402">
    <property type="component" value="Chromosome"/>
</dbReference>
<keyword evidence="6" id="KW-0843">Virulence</keyword>
<feature type="region of interest" description="Disordered" evidence="8">
    <location>
        <begin position="2270"/>
        <end position="2289"/>
    </location>
</feature>
<keyword evidence="3" id="KW-0540">Nuclease</keyword>
<dbReference type="Pfam" id="PF13018">
    <property type="entry name" value="ESPR"/>
    <property type="match status" value="1"/>
</dbReference>